<evidence type="ECO:0000313" key="2">
    <source>
        <dbReference type="EMBL" id="SIR77062.1"/>
    </source>
</evidence>
<protein>
    <submittedName>
        <fullName evidence="2">Uncharacterized protein</fullName>
    </submittedName>
</protein>
<reference evidence="2 3" key="1">
    <citation type="submission" date="2017-01" db="EMBL/GenBank/DDBJ databases">
        <authorList>
            <person name="Mah S.A."/>
            <person name="Swanson W.J."/>
            <person name="Moy G.W."/>
            <person name="Vacquier V.D."/>
        </authorList>
    </citation>
    <scope>NUCLEOTIDE SEQUENCE [LARGE SCALE GENOMIC DNA]</scope>
    <source>
        <strain evidence="2 3">CPCC 203464</strain>
    </source>
</reference>
<evidence type="ECO:0000313" key="3">
    <source>
        <dbReference type="Proteomes" id="UP000186218"/>
    </source>
</evidence>
<sequence>MTTTQHSSRSLLRSLDRVATSVLVVLHALVFVRCVQFSGFFVMATDSCDSSCDTGTLTVAYIIADGGGLVVLLVGAIAAARRARRGDTAWWVPSTGIVVQILLLVAGGAMANSIMAS</sequence>
<evidence type="ECO:0000256" key="1">
    <source>
        <dbReference type="SAM" id="Phobius"/>
    </source>
</evidence>
<keyword evidence="1" id="KW-0472">Membrane</keyword>
<feature type="transmembrane region" description="Helical" evidence="1">
    <location>
        <begin position="21"/>
        <end position="44"/>
    </location>
</feature>
<gene>
    <name evidence="2" type="ORF">SAMN05445060_0765</name>
</gene>
<organism evidence="2 3">
    <name type="scientific">Williamsia sterculiae</name>
    <dbReference type="NCBI Taxonomy" id="1344003"/>
    <lineage>
        <taxon>Bacteria</taxon>
        <taxon>Bacillati</taxon>
        <taxon>Actinomycetota</taxon>
        <taxon>Actinomycetes</taxon>
        <taxon>Mycobacteriales</taxon>
        <taxon>Nocardiaceae</taxon>
        <taxon>Williamsia</taxon>
    </lineage>
</organism>
<keyword evidence="3" id="KW-1185">Reference proteome</keyword>
<feature type="transmembrane region" description="Helical" evidence="1">
    <location>
        <begin position="56"/>
        <end position="78"/>
    </location>
</feature>
<dbReference type="AlphaFoldDB" id="A0A1N7DMI2"/>
<feature type="transmembrane region" description="Helical" evidence="1">
    <location>
        <begin position="90"/>
        <end position="111"/>
    </location>
</feature>
<dbReference type="RefSeq" id="WP_076476725.1">
    <property type="nucleotide sequence ID" value="NZ_FTNT01000002.1"/>
</dbReference>
<dbReference type="Proteomes" id="UP000186218">
    <property type="component" value="Unassembled WGS sequence"/>
</dbReference>
<accession>A0A1N7DMI2</accession>
<dbReference type="OrthoDB" id="4578573at2"/>
<dbReference type="EMBL" id="FTNT01000002">
    <property type="protein sequence ID" value="SIR77062.1"/>
    <property type="molecule type" value="Genomic_DNA"/>
</dbReference>
<name>A0A1N7DMI2_9NOCA</name>
<keyword evidence="1" id="KW-0812">Transmembrane</keyword>
<keyword evidence="1" id="KW-1133">Transmembrane helix</keyword>
<proteinExistence type="predicted"/>